<dbReference type="GO" id="GO:0006614">
    <property type="term" value="P:SRP-dependent cotranslational protein targeting to membrane"/>
    <property type="evidence" value="ECO:0007669"/>
    <property type="project" value="UniProtKB-UniRule"/>
</dbReference>
<dbReference type="OrthoDB" id="19209at2759"/>
<dbReference type="EMBL" id="VIGI01000012">
    <property type="protein sequence ID" value="KAB8293191.1"/>
    <property type="molecule type" value="Genomic_DNA"/>
</dbReference>
<keyword evidence="6 7" id="KW-0687">Ribonucleoprotein</keyword>
<protein>
    <recommendedName>
        <fullName evidence="7">Signal recognition particle subunit SRP14</fullName>
    </recommendedName>
    <alternativeName>
        <fullName evidence="7">Signal recognition particle 14 kDa protein</fullName>
    </alternativeName>
</protein>
<keyword evidence="5 7" id="KW-0733">Signal recognition particle</keyword>
<dbReference type="AlphaFoldDB" id="A0A5N6JW77"/>
<comment type="similarity">
    <text evidence="2 7">Belongs to the SRP14 family.</text>
</comment>
<keyword evidence="3 7" id="KW-0963">Cytoplasm</keyword>
<comment type="caution">
    <text evidence="8">The sequence shown here is derived from an EMBL/GenBank/DDBJ whole genome shotgun (WGS) entry which is preliminary data.</text>
</comment>
<accession>A0A5N6JW77</accession>
<dbReference type="InterPro" id="IPR009018">
    <property type="entry name" value="Signal_recog_particle_SRP9/14"/>
</dbReference>
<keyword evidence="9" id="KW-1185">Reference proteome</keyword>
<name>A0A5N6JW77_MONLA</name>
<comment type="function">
    <text evidence="7">Component of the signal recognition particle (SRP) complex, a ribonucleoprotein complex that mediates the cotranslational targeting of secretory and membrane proteins to the endoplasmic reticulum (ER).</text>
</comment>
<evidence type="ECO:0000313" key="8">
    <source>
        <dbReference type="EMBL" id="KAB8293191.1"/>
    </source>
</evidence>
<dbReference type="PANTHER" id="PTHR12013">
    <property type="entry name" value="SIGNAL RECOGNITION PARTICLE 14 KD PROTEIN"/>
    <property type="match status" value="1"/>
</dbReference>
<sequence>MVSHLSNDEFFSKLTPLFDSRREKDHGSITLTQKCFSYDTTSNSSIAVASPPDANAPTDDLTEILAAQFPNLARDAPMPLLIRATNSKGKVKRAEKIKLSTIVQPDQLESFFARYAEICKGGMSALKKRDRSKAKEKLKAKKRKMGTTAATVPQGEEKNIEPSRWHYYLFRMERYMRGYTIIRKGIRGICPRCRTYIHED</sequence>
<evidence type="ECO:0000256" key="7">
    <source>
        <dbReference type="RuleBase" id="RU368100"/>
    </source>
</evidence>
<evidence type="ECO:0000256" key="1">
    <source>
        <dbReference type="ARBA" id="ARBA00004496"/>
    </source>
</evidence>
<dbReference type="GO" id="GO:0008312">
    <property type="term" value="F:7S RNA binding"/>
    <property type="evidence" value="ECO:0007669"/>
    <property type="project" value="UniProtKB-UniRule"/>
</dbReference>
<proteinExistence type="inferred from homology"/>
<dbReference type="GO" id="GO:0005786">
    <property type="term" value="C:signal recognition particle, endoplasmic reticulum targeting"/>
    <property type="evidence" value="ECO:0007669"/>
    <property type="project" value="UniProtKB-UniRule"/>
</dbReference>
<evidence type="ECO:0000256" key="5">
    <source>
        <dbReference type="ARBA" id="ARBA00023135"/>
    </source>
</evidence>
<gene>
    <name evidence="8" type="ORF">EYC80_007532</name>
</gene>
<dbReference type="Proteomes" id="UP000326757">
    <property type="component" value="Unassembled WGS sequence"/>
</dbReference>
<evidence type="ECO:0000256" key="6">
    <source>
        <dbReference type="ARBA" id="ARBA00023274"/>
    </source>
</evidence>
<dbReference type="Gene3D" id="3.30.720.10">
    <property type="entry name" value="Signal recognition particle alu RNA binding heterodimer, srp9/1"/>
    <property type="match status" value="1"/>
</dbReference>
<keyword evidence="4 7" id="KW-0694">RNA-binding</keyword>
<dbReference type="InterPro" id="IPR003210">
    <property type="entry name" value="Signal_recog_particle_SRP14"/>
</dbReference>
<dbReference type="GO" id="GO:0030942">
    <property type="term" value="F:endoplasmic reticulum signal peptide binding"/>
    <property type="evidence" value="ECO:0007669"/>
    <property type="project" value="UniProtKB-UniRule"/>
</dbReference>
<evidence type="ECO:0000256" key="4">
    <source>
        <dbReference type="ARBA" id="ARBA00022884"/>
    </source>
</evidence>
<reference evidence="8 9" key="1">
    <citation type="submission" date="2019-06" db="EMBL/GenBank/DDBJ databases">
        <title>Genome Sequence of the Brown Rot Fungal Pathogen Monilinia laxa.</title>
        <authorList>
            <person name="De Miccolis Angelini R.M."/>
            <person name="Landi L."/>
            <person name="Abate D."/>
            <person name="Pollastro S."/>
            <person name="Romanazzi G."/>
            <person name="Faretra F."/>
        </authorList>
    </citation>
    <scope>NUCLEOTIDE SEQUENCE [LARGE SCALE GENOMIC DNA]</scope>
    <source>
        <strain evidence="8 9">Mlax316</strain>
    </source>
</reference>
<comment type="subunit">
    <text evidence="7">Component of a fungal signal recognition particle (SRP) complex that consists of a 7SL RNA molecule (scR1) and at least six protein subunits: SRP72, SRP68, SRP54, SEC65, SRP21 and SRP14.</text>
</comment>
<comment type="subcellular location">
    <subcellularLocation>
        <location evidence="1 7">Cytoplasm</location>
    </subcellularLocation>
</comment>
<dbReference type="SUPFAM" id="SSF54762">
    <property type="entry name" value="Signal recognition particle alu RNA binding heterodimer, SRP9/14"/>
    <property type="match status" value="1"/>
</dbReference>
<organism evidence="8 9">
    <name type="scientific">Monilinia laxa</name>
    <name type="common">Brown rot fungus</name>
    <name type="synonym">Sclerotinia laxa</name>
    <dbReference type="NCBI Taxonomy" id="61186"/>
    <lineage>
        <taxon>Eukaryota</taxon>
        <taxon>Fungi</taxon>
        <taxon>Dikarya</taxon>
        <taxon>Ascomycota</taxon>
        <taxon>Pezizomycotina</taxon>
        <taxon>Leotiomycetes</taxon>
        <taxon>Helotiales</taxon>
        <taxon>Sclerotiniaceae</taxon>
        <taxon>Monilinia</taxon>
    </lineage>
</organism>
<dbReference type="Pfam" id="PF02290">
    <property type="entry name" value="SRP14"/>
    <property type="match status" value="1"/>
</dbReference>
<evidence type="ECO:0000256" key="3">
    <source>
        <dbReference type="ARBA" id="ARBA00022490"/>
    </source>
</evidence>
<evidence type="ECO:0000313" key="9">
    <source>
        <dbReference type="Proteomes" id="UP000326757"/>
    </source>
</evidence>
<evidence type="ECO:0000256" key="2">
    <source>
        <dbReference type="ARBA" id="ARBA00010349"/>
    </source>
</evidence>